<gene>
    <name evidence="4" type="primary">LOC114345809</name>
</gene>
<evidence type="ECO:0000313" key="4">
    <source>
        <dbReference type="RefSeq" id="XP_028152405.1"/>
    </source>
</evidence>
<feature type="region of interest" description="Disordered" evidence="1">
    <location>
        <begin position="114"/>
        <end position="143"/>
    </location>
</feature>
<keyword evidence="4" id="KW-0808">Transferase</keyword>
<dbReference type="Proteomes" id="UP001652700">
    <property type="component" value="Unplaced"/>
</dbReference>
<evidence type="ECO:0000313" key="2">
    <source>
        <dbReference type="EnsemblMetazoa" id="XP_050518853.1"/>
    </source>
</evidence>
<dbReference type="RefSeq" id="XP_028152405.1">
    <property type="nucleotide sequence ID" value="XM_028296604.1"/>
</dbReference>
<keyword evidence="4" id="KW-0418">Kinase</keyword>
<protein>
    <submittedName>
        <fullName evidence="4">Cyclin-dependent serine/threonine-protein kinase DDB_G0272797/DDB_G0274007</fullName>
    </submittedName>
</protein>
<reference evidence="4" key="1">
    <citation type="submission" date="2025-04" db="UniProtKB">
        <authorList>
            <consortium name="RefSeq"/>
        </authorList>
    </citation>
    <scope>IDENTIFICATION</scope>
    <source>
        <tissue evidence="4">Whole insect</tissue>
    </source>
</reference>
<proteinExistence type="predicted"/>
<name>A0A6P7H913_DIAVI</name>
<feature type="region of interest" description="Disordered" evidence="1">
    <location>
        <begin position="51"/>
        <end position="76"/>
    </location>
</feature>
<feature type="compositionally biased region" description="Low complexity" evidence="1">
    <location>
        <begin position="65"/>
        <end position="76"/>
    </location>
</feature>
<organism evidence="4">
    <name type="scientific">Diabrotica virgifera virgifera</name>
    <name type="common">western corn rootworm</name>
    <dbReference type="NCBI Taxonomy" id="50390"/>
    <lineage>
        <taxon>Eukaryota</taxon>
        <taxon>Metazoa</taxon>
        <taxon>Ecdysozoa</taxon>
        <taxon>Arthropoda</taxon>
        <taxon>Hexapoda</taxon>
        <taxon>Insecta</taxon>
        <taxon>Pterygota</taxon>
        <taxon>Neoptera</taxon>
        <taxon>Endopterygota</taxon>
        <taxon>Coleoptera</taxon>
        <taxon>Polyphaga</taxon>
        <taxon>Cucujiformia</taxon>
        <taxon>Chrysomeloidea</taxon>
        <taxon>Chrysomelidae</taxon>
        <taxon>Galerucinae</taxon>
        <taxon>Diabroticina</taxon>
        <taxon>Diabroticites</taxon>
        <taxon>Diabrotica</taxon>
    </lineage>
</organism>
<keyword evidence="3" id="KW-1185">Reference proteome</keyword>
<dbReference type="EnsemblMetazoa" id="XM_050662896.1">
    <property type="protein sequence ID" value="XP_050518853.1"/>
    <property type="gene ID" value="LOC126892953"/>
</dbReference>
<evidence type="ECO:0000256" key="1">
    <source>
        <dbReference type="SAM" id="MobiDB-lite"/>
    </source>
</evidence>
<dbReference type="InParanoid" id="A0A6P7H913"/>
<sequence>MHNLQHKSTPCNIRLPMQKQVQQQQQNQQYAYQRPQQHIRTYQQKTNSQLHPIYPANFPSTISYPHQQPKFQQQHQQPLINPYYTSSQYPYYPNQTSACKYEYFTEQNYPKSIGTMSGSTIVAPQPQQPPPQQQHQPMTHHKG</sequence>
<reference evidence="2" key="2">
    <citation type="submission" date="2025-05" db="UniProtKB">
        <authorList>
            <consortium name="EnsemblMetazoa"/>
        </authorList>
    </citation>
    <scope>IDENTIFICATION</scope>
</reference>
<accession>A0A6P7H913</accession>
<evidence type="ECO:0000313" key="3">
    <source>
        <dbReference type="Proteomes" id="UP001652700"/>
    </source>
</evidence>
<dbReference type="AlphaFoldDB" id="A0A6P7H913"/>
<dbReference type="GO" id="GO:0016301">
    <property type="term" value="F:kinase activity"/>
    <property type="evidence" value="ECO:0007669"/>
    <property type="project" value="UniProtKB-KW"/>
</dbReference>